<dbReference type="Proteomes" id="UP000664398">
    <property type="component" value="Unassembled WGS sequence"/>
</dbReference>
<dbReference type="InterPro" id="IPR050356">
    <property type="entry name" value="SulA_CellDiv_inhibitor"/>
</dbReference>
<dbReference type="Gene3D" id="3.40.1170.60">
    <property type="match status" value="1"/>
</dbReference>
<comment type="caution">
    <text evidence="5">The sequence shown here is derived from an EMBL/GenBank/DDBJ whole genome shotgun (WGS) entry which is preliminary data.</text>
</comment>
<dbReference type="InterPro" id="IPR043502">
    <property type="entry name" value="DNA/RNA_pol_sf"/>
</dbReference>
<evidence type="ECO:0000256" key="1">
    <source>
        <dbReference type="ARBA" id="ARBA00010945"/>
    </source>
</evidence>
<dbReference type="Gene3D" id="3.30.70.270">
    <property type="match status" value="1"/>
</dbReference>
<name>A0A939M049_9MICO</name>
<dbReference type="EMBL" id="JAGDYL010000024">
    <property type="protein sequence ID" value="MBO1806113.1"/>
    <property type="molecule type" value="Genomic_DNA"/>
</dbReference>
<keyword evidence="6" id="KW-1185">Reference proteome</keyword>
<dbReference type="RefSeq" id="WP_208046581.1">
    <property type="nucleotide sequence ID" value="NZ_JAGDYL010000024.1"/>
</dbReference>
<dbReference type="Pfam" id="PF00817">
    <property type="entry name" value="IMS"/>
    <property type="match status" value="1"/>
</dbReference>
<accession>A0A939M049</accession>
<dbReference type="InterPro" id="IPR001126">
    <property type="entry name" value="UmuC"/>
</dbReference>
<evidence type="ECO:0000259" key="4">
    <source>
        <dbReference type="Pfam" id="PF00817"/>
    </source>
</evidence>
<comment type="function">
    <text evidence="3">Poorly processive, error-prone DNA polymerase involved in untargeted mutagenesis. Copies undamaged DNA at stalled replication forks, which arise in vivo from mismatched or misaligned primer ends. These misaligned primers can be extended by PolIV. Exhibits no 3'-5' exonuclease (proofreading) activity. May be involved in translesional synthesis, in conjunction with the beta clamp from PolIII.</text>
</comment>
<evidence type="ECO:0000313" key="6">
    <source>
        <dbReference type="Proteomes" id="UP000664398"/>
    </source>
</evidence>
<proteinExistence type="inferred from homology"/>
<evidence type="ECO:0000256" key="2">
    <source>
        <dbReference type="ARBA" id="ARBA00022763"/>
    </source>
</evidence>
<comment type="similarity">
    <text evidence="1">Belongs to the DNA polymerase type-Y family.</text>
</comment>
<dbReference type="InterPro" id="IPR043128">
    <property type="entry name" value="Rev_trsase/Diguanyl_cyclase"/>
</dbReference>
<dbReference type="AlphaFoldDB" id="A0A939M049"/>
<dbReference type="PANTHER" id="PTHR35369">
    <property type="entry name" value="BLR3025 PROTEIN-RELATED"/>
    <property type="match status" value="1"/>
</dbReference>
<sequence>MSTATAPERTLVLWIPDWPVRAHAIERAAEEAPPLPPTVALVSQRRVVACSAAARAEGVRPGLSEREAQFRCADAVILPHDPEVDERRFAPVIAALERIIPGVSPLRPGLCAMRARGPARYYGGEDRAAAEILRLAESLELPDARIGIADGWFAAEQAARSAADAPGIESPAPGIRIVAAGGSRAFLSPLPVSRAADPRFAEVLRGLGIRTLGSFAALPEEAVRQRFGATGTAVHRRASAAPPAHGSELRPRTPARELAATLDFEPPLDAAEQLAFACAALSERFVEELAEERLVCTSLRVELTDDIGLRHERVWSHPRRFTAADVVNRIRWQSDTVPRDPERNGAGIVRVRLSPVHTDRAAAHEPGLWSTGPDERVHHHLSRVQSRIGHTGVGTVRITGGRLLAERQQFTPWATAARDRRSATGPWPGSLPAPHPSEVFAPPVPAELLDDSGLLVGIDCDELLDARPARLRVGEAAGSAPVAGWSQPWALRERWWRGVPERFRLQVQLGDGDAWLLLHQGGRWFAEGRYD</sequence>
<protein>
    <submittedName>
        <fullName evidence="5">DNA polymerase Y family protein</fullName>
    </submittedName>
</protein>
<evidence type="ECO:0000313" key="5">
    <source>
        <dbReference type="EMBL" id="MBO1806113.1"/>
    </source>
</evidence>
<gene>
    <name evidence="5" type="ORF">J4H91_12435</name>
</gene>
<dbReference type="SUPFAM" id="SSF56672">
    <property type="entry name" value="DNA/RNA polymerases"/>
    <property type="match status" value="1"/>
</dbReference>
<dbReference type="GO" id="GO:0006281">
    <property type="term" value="P:DNA repair"/>
    <property type="evidence" value="ECO:0007669"/>
    <property type="project" value="InterPro"/>
</dbReference>
<keyword evidence="2" id="KW-0227">DNA damage</keyword>
<feature type="domain" description="UmuC" evidence="4">
    <location>
        <begin position="42"/>
        <end position="156"/>
    </location>
</feature>
<organism evidence="5 6">
    <name type="scientific">Leucobacter ruminantium</name>
    <dbReference type="NCBI Taxonomy" id="1289170"/>
    <lineage>
        <taxon>Bacteria</taxon>
        <taxon>Bacillati</taxon>
        <taxon>Actinomycetota</taxon>
        <taxon>Actinomycetes</taxon>
        <taxon>Micrococcales</taxon>
        <taxon>Microbacteriaceae</taxon>
        <taxon>Leucobacter</taxon>
    </lineage>
</organism>
<reference evidence="5" key="1">
    <citation type="submission" date="2021-03" db="EMBL/GenBank/DDBJ databases">
        <title>Leucobacter chromiisoli sp. nov., isolated from chromium-containing soil of chemical plant.</title>
        <authorList>
            <person name="Xu Z."/>
        </authorList>
    </citation>
    <scope>NUCLEOTIDE SEQUENCE</scope>
    <source>
        <strain evidence="5">A2</strain>
    </source>
</reference>
<evidence type="ECO:0000256" key="3">
    <source>
        <dbReference type="ARBA" id="ARBA00025589"/>
    </source>
</evidence>
<dbReference type="PANTHER" id="PTHR35369:SF2">
    <property type="entry name" value="BLR3025 PROTEIN"/>
    <property type="match status" value="1"/>
</dbReference>
<dbReference type="CDD" id="cd03468">
    <property type="entry name" value="PolY_like"/>
    <property type="match status" value="1"/>
</dbReference>